<reference evidence="2" key="1">
    <citation type="journal article" date="2021" name="PeerJ">
        <title>Extensive microbial diversity within the chicken gut microbiome revealed by metagenomics and culture.</title>
        <authorList>
            <person name="Gilroy R."/>
            <person name="Ravi A."/>
            <person name="Getino M."/>
            <person name="Pursley I."/>
            <person name="Horton D.L."/>
            <person name="Alikhan N.F."/>
            <person name="Baker D."/>
            <person name="Gharbi K."/>
            <person name="Hall N."/>
            <person name="Watson M."/>
            <person name="Adriaenssens E.M."/>
            <person name="Foster-Nyarko E."/>
            <person name="Jarju S."/>
            <person name="Secka A."/>
            <person name="Antonio M."/>
            <person name="Oren A."/>
            <person name="Chaudhuri R.R."/>
            <person name="La Ragione R."/>
            <person name="Hildebrand F."/>
            <person name="Pallen M.J."/>
        </authorList>
    </citation>
    <scope>NUCLEOTIDE SEQUENCE</scope>
    <source>
        <strain evidence="2">B3-3758</strain>
    </source>
</reference>
<dbReference type="Proteomes" id="UP000824236">
    <property type="component" value="Unassembled WGS sequence"/>
</dbReference>
<name>A0A9E2KH93_9BACE</name>
<protein>
    <recommendedName>
        <fullName evidence="4">DUF3575 domain-containing protein</fullName>
    </recommendedName>
</protein>
<organism evidence="2 3">
    <name type="scientific">Candidatus Bacteroides intestinipullorum</name>
    <dbReference type="NCBI Taxonomy" id="2838471"/>
    <lineage>
        <taxon>Bacteria</taxon>
        <taxon>Pseudomonadati</taxon>
        <taxon>Bacteroidota</taxon>
        <taxon>Bacteroidia</taxon>
        <taxon>Bacteroidales</taxon>
        <taxon>Bacteroidaceae</taxon>
        <taxon>Bacteroides</taxon>
    </lineage>
</organism>
<evidence type="ECO:0000313" key="2">
    <source>
        <dbReference type="EMBL" id="MBU3813999.1"/>
    </source>
</evidence>
<keyword evidence="1" id="KW-0732">Signal</keyword>
<evidence type="ECO:0008006" key="4">
    <source>
        <dbReference type="Google" id="ProtNLM"/>
    </source>
</evidence>
<evidence type="ECO:0000313" key="3">
    <source>
        <dbReference type="Proteomes" id="UP000824236"/>
    </source>
</evidence>
<feature type="signal peptide" evidence="1">
    <location>
        <begin position="1"/>
        <end position="33"/>
    </location>
</feature>
<sequence length="293" mass="32353">MYKWNGTMVSCLSIWKCLRPLLCILLLAGGVHAFAQQEDSLRVRRDSVSMVGEGYMLVSPDSLSSVNAELPVIRHLPVRTPSSSRLNFPQGPVAPYSINPSPMFRGDYSTSGVWRRAGGGYLVGMGSQTSVPGIGRFNAATLGWQKQLSDRLQLQLMADALKMNTAHFTGQSFGLSGQMIYQAQDRLYFRAFGGVDFGNFQGRPAYGAGGVMGIGFTERFGVEFGAQSYYNSLTGRWEVLPVVAPYYKFDKFKLQIDFGPILFEIIRGVIQDHRNGSRRGGPTIMPDVPGFRH</sequence>
<dbReference type="EMBL" id="JAHLFO010000075">
    <property type="protein sequence ID" value="MBU3813999.1"/>
    <property type="molecule type" value="Genomic_DNA"/>
</dbReference>
<gene>
    <name evidence="2" type="ORF">H9791_05750</name>
</gene>
<accession>A0A9E2KH93</accession>
<comment type="caution">
    <text evidence="2">The sequence shown here is derived from an EMBL/GenBank/DDBJ whole genome shotgun (WGS) entry which is preliminary data.</text>
</comment>
<proteinExistence type="predicted"/>
<evidence type="ECO:0000256" key="1">
    <source>
        <dbReference type="SAM" id="SignalP"/>
    </source>
</evidence>
<reference evidence="2" key="2">
    <citation type="submission" date="2021-04" db="EMBL/GenBank/DDBJ databases">
        <authorList>
            <person name="Gilroy R."/>
        </authorList>
    </citation>
    <scope>NUCLEOTIDE SEQUENCE</scope>
    <source>
        <strain evidence="2">B3-3758</strain>
    </source>
</reference>
<dbReference type="AlphaFoldDB" id="A0A9E2KH93"/>
<feature type="chain" id="PRO_5039348626" description="DUF3575 domain-containing protein" evidence="1">
    <location>
        <begin position="34"/>
        <end position="293"/>
    </location>
</feature>